<feature type="compositionally biased region" description="Low complexity" evidence="2">
    <location>
        <begin position="625"/>
        <end position="634"/>
    </location>
</feature>
<feature type="compositionally biased region" description="Gly residues" evidence="2">
    <location>
        <begin position="635"/>
        <end position="651"/>
    </location>
</feature>
<feature type="compositionally biased region" description="Low complexity" evidence="2">
    <location>
        <begin position="787"/>
        <end position="813"/>
    </location>
</feature>
<feature type="compositionally biased region" description="Low complexity" evidence="2">
    <location>
        <begin position="896"/>
        <end position="909"/>
    </location>
</feature>
<dbReference type="KEGG" id="cvr:CHLNCDRAFT_53531"/>
<dbReference type="InParanoid" id="E1ZK62"/>
<gene>
    <name evidence="3" type="ORF">CHLNCDRAFT_53531</name>
</gene>
<accession>E1ZK62</accession>
<feature type="compositionally biased region" description="Low complexity" evidence="2">
    <location>
        <begin position="845"/>
        <end position="884"/>
    </location>
</feature>
<feature type="compositionally biased region" description="Low complexity" evidence="2">
    <location>
        <begin position="735"/>
        <end position="765"/>
    </location>
</feature>
<name>E1ZK62_CHLVA</name>
<feature type="compositionally biased region" description="Gly residues" evidence="2">
    <location>
        <begin position="885"/>
        <end position="895"/>
    </location>
</feature>
<dbReference type="AlphaFoldDB" id="E1ZK62"/>
<protein>
    <submittedName>
        <fullName evidence="3">Uncharacterized protein</fullName>
    </submittedName>
</protein>
<evidence type="ECO:0000256" key="2">
    <source>
        <dbReference type="SAM" id="MobiDB-lite"/>
    </source>
</evidence>
<sequence length="991" mass="104391">MAARASRKYSFVASIGAVAGLALCCVLSIVGNSPSLPTREQRRAAEGHACERVLVCVLAQTRGHRVTWPNYKSHFLDNLCPGSPEIVDLALAVAQEANTTGNGFYAHARYVWTYPEVDDWGAAFDDIQRRSNCSGDWRKLLQLGDQWLGGIRDERHQHPGSAAILLFFRWLLLHNLAAGGLLSRYDRFIVTRSDYFYGVLHPPLRVLPPQHIWIPDGEGWSGVTDRHIVIPRAHVAAVLSLPTDMVCDSEALLESMAHKSNWNLEQVIKFQLERKGLWPLTRFYPYVPFTTREPDEASRWFGGAYVEEAGMVIKYQSEYERHKYFREIIRSNQDWERYMHEHANDTLLAVLVVSYLEQSGYRKTAASFRREAKAFFRGVASAPPPPGVRSLLDLLNEYVQLKERSTRRLALAGRNPLAARLLAALDAEAGEQQGAVEAAAQAEQAAQAAQQQAAVAAQQAQAQWLREQQAGAQPPQAAMPHHFVPLGQHAHFAAQAGGQLYASSAAAAGRQGAVTPGRQRKGAPRKRQRGAASPAGGGGGAGAGFGLLGEVGEAGGSGSGWGSPTDLLNLQLDAEGLEALLDDGPLQLRFAENLAQHINDNLGGGQGGVSFALDRPGSGSGSGAGEVAPRAAADAGGGDSGGQGGARGSPDGGFMAELLADPQMVLAELPADPLMAEVLQAVVRPSAASPTPPSAGAGSRPASQAADRWHQVAAAGAVAAPAHAAPAPRGRRQKQQAPRAARPGSRQQQRQEGGQEVGERVQQQGTPPVAAEVVLPIVSLESPPQPQQLEQQQQQNKEPQQELQQQQRQQEQDPAPPPSLPGSLGGQPGEARPEAPEPPAGGGQASQADGLPAQQQQALGPPATREVQQQPVAAAAAGPSTQQGAAGGASGGGAAAGPAPAARPRSQQVLLDSGLLAGRPSSASSPAKHGPSLPTSPVAASSILDRAAGMAHATDPTQAAAQRLLCGLEGLGPVEVAASEDQMLQDIDDLF</sequence>
<evidence type="ECO:0000313" key="3">
    <source>
        <dbReference type="EMBL" id="EFN53638.1"/>
    </source>
</evidence>
<feature type="compositionally biased region" description="Low complexity" evidence="2">
    <location>
        <begin position="686"/>
        <end position="728"/>
    </location>
</feature>
<dbReference type="Proteomes" id="UP000008141">
    <property type="component" value="Unassembled WGS sequence"/>
</dbReference>
<dbReference type="PROSITE" id="PS50896">
    <property type="entry name" value="LISH"/>
    <property type="match status" value="1"/>
</dbReference>
<reference evidence="3 4" key="1">
    <citation type="journal article" date="2010" name="Plant Cell">
        <title>The Chlorella variabilis NC64A genome reveals adaptation to photosymbiosis, coevolution with viruses, and cryptic sex.</title>
        <authorList>
            <person name="Blanc G."/>
            <person name="Duncan G."/>
            <person name="Agarkova I."/>
            <person name="Borodovsky M."/>
            <person name="Gurnon J."/>
            <person name="Kuo A."/>
            <person name="Lindquist E."/>
            <person name="Lucas S."/>
            <person name="Pangilinan J."/>
            <person name="Polle J."/>
            <person name="Salamov A."/>
            <person name="Terry A."/>
            <person name="Yamada T."/>
            <person name="Dunigan D.D."/>
            <person name="Grigoriev I.V."/>
            <person name="Claverie J.M."/>
            <person name="Van Etten J.L."/>
        </authorList>
    </citation>
    <scope>NUCLEOTIDE SEQUENCE [LARGE SCALE GENOMIC DNA]</scope>
    <source>
        <strain evidence="3 4">NC64A</strain>
    </source>
</reference>
<dbReference type="EMBL" id="GL433850">
    <property type="protein sequence ID" value="EFN53638.1"/>
    <property type="molecule type" value="Genomic_DNA"/>
</dbReference>
<feature type="region of interest" description="Disordered" evidence="2">
    <location>
        <begin position="609"/>
        <end position="655"/>
    </location>
</feature>
<dbReference type="RefSeq" id="XP_005845740.1">
    <property type="nucleotide sequence ID" value="XM_005845678.1"/>
</dbReference>
<feature type="compositionally biased region" description="Basic residues" evidence="2">
    <location>
        <begin position="518"/>
        <end position="529"/>
    </location>
</feature>
<organism evidence="4">
    <name type="scientific">Chlorella variabilis</name>
    <name type="common">Green alga</name>
    <dbReference type="NCBI Taxonomy" id="554065"/>
    <lineage>
        <taxon>Eukaryota</taxon>
        <taxon>Viridiplantae</taxon>
        <taxon>Chlorophyta</taxon>
        <taxon>core chlorophytes</taxon>
        <taxon>Trebouxiophyceae</taxon>
        <taxon>Chlorellales</taxon>
        <taxon>Chlorellaceae</taxon>
        <taxon>Chlorella clade</taxon>
        <taxon>Chlorella</taxon>
    </lineage>
</organism>
<dbReference type="GeneID" id="17353257"/>
<keyword evidence="4" id="KW-1185">Reference proteome</keyword>
<evidence type="ECO:0000313" key="4">
    <source>
        <dbReference type="Proteomes" id="UP000008141"/>
    </source>
</evidence>
<feature type="region of interest" description="Disordered" evidence="2">
    <location>
        <begin position="686"/>
        <end position="940"/>
    </location>
</feature>
<proteinExistence type="predicted"/>
<dbReference type="InterPro" id="IPR006594">
    <property type="entry name" value="LisH"/>
</dbReference>
<evidence type="ECO:0000256" key="1">
    <source>
        <dbReference type="SAM" id="Coils"/>
    </source>
</evidence>
<keyword evidence="1" id="KW-0175">Coiled coil</keyword>
<feature type="region of interest" description="Disordered" evidence="2">
    <location>
        <begin position="509"/>
        <end position="540"/>
    </location>
</feature>
<dbReference type="OrthoDB" id="515729at2759"/>
<feature type="coiled-coil region" evidence="1">
    <location>
        <begin position="432"/>
        <end position="459"/>
    </location>
</feature>